<dbReference type="Pfam" id="PF07651">
    <property type="entry name" value="ANTH"/>
    <property type="match status" value="1"/>
</dbReference>
<keyword evidence="6" id="KW-0472">Membrane</keyword>
<protein>
    <recommendedName>
        <fullName evidence="9">ENTH domain-containing protein</fullName>
    </recommendedName>
</protein>
<keyword evidence="7" id="KW-0168">Coated pit</keyword>
<dbReference type="OMA" id="CEVGDLP"/>
<dbReference type="GO" id="GO:0005794">
    <property type="term" value="C:Golgi apparatus"/>
    <property type="evidence" value="ECO:0007669"/>
    <property type="project" value="UniProtKB-SubCell"/>
</dbReference>
<reference evidence="10" key="1">
    <citation type="submission" date="2021-08" db="EMBL/GenBank/DDBJ databases">
        <title>WGS assembly of Ceratopteris richardii.</title>
        <authorList>
            <person name="Marchant D.B."/>
            <person name="Chen G."/>
            <person name="Jenkins J."/>
            <person name="Shu S."/>
            <person name="Leebens-Mack J."/>
            <person name="Grimwood J."/>
            <person name="Schmutz J."/>
            <person name="Soltis P."/>
            <person name="Soltis D."/>
            <person name="Chen Z.-H."/>
        </authorList>
    </citation>
    <scope>NUCLEOTIDE SEQUENCE</scope>
    <source>
        <strain evidence="10">Whitten #5841</strain>
        <tissue evidence="10">Leaf</tissue>
    </source>
</reference>
<dbReference type="InterPro" id="IPR045192">
    <property type="entry name" value="AP180-like"/>
</dbReference>
<dbReference type="GO" id="GO:0005545">
    <property type="term" value="F:1-phosphatidylinositol binding"/>
    <property type="evidence" value="ECO:0007669"/>
    <property type="project" value="TreeGrafter"/>
</dbReference>
<keyword evidence="4" id="KW-0254">Endocytosis</keyword>
<evidence type="ECO:0000256" key="6">
    <source>
        <dbReference type="ARBA" id="ARBA00023136"/>
    </source>
</evidence>
<dbReference type="SUPFAM" id="SSF48464">
    <property type="entry name" value="ENTH/VHS domain"/>
    <property type="match status" value="1"/>
</dbReference>
<dbReference type="PROSITE" id="PS50942">
    <property type="entry name" value="ENTH"/>
    <property type="match status" value="1"/>
</dbReference>
<evidence type="ECO:0000313" key="11">
    <source>
        <dbReference type="Proteomes" id="UP000825935"/>
    </source>
</evidence>
<evidence type="ECO:0000256" key="3">
    <source>
        <dbReference type="ARBA" id="ARBA00004600"/>
    </source>
</evidence>
<organism evidence="10 11">
    <name type="scientific">Ceratopteris richardii</name>
    <name type="common">Triangle waterfern</name>
    <dbReference type="NCBI Taxonomy" id="49495"/>
    <lineage>
        <taxon>Eukaryota</taxon>
        <taxon>Viridiplantae</taxon>
        <taxon>Streptophyta</taxon>
        <taxon>Embryophyta</taxon>
        <taxon>Tracheophyta</taxon>
        <taxon>Polypodiopsida</taxon>
        <taxon>Polypodiidae</taxon>
        <taxon>Polypodiales</taxon>
        <taxon>Pteridineae</taxon>
        <taxon>Pteridaceae</taxon>
        <taxon>Parkerioideae</taxon>
        <taxon>Ceratopteris</taxon>
    </lineage>
</organism>
<evidence type="ECO:0000259" key="9">
    <source>
        <dbReference type="PROSITE" id="PS50942"/>
    </source>
</evidence>
<dbReference type="InterPro" id="IPR011417">
    <property type="entry name" value="ANTH_dom"/>
</dbReference>
<evidence type="ECO:0000256" key="1">
    <source>
        <dbReference type="ARBA" id="ARBA00004132"/>
    </source>
</evidence>
<keyword evidence="11" id="KW-1185">Reference proteome</keyword>
<dbReference type="OrthoDB" id="44015at2759"/>
<keyword evidence="5" id="KW-0333">Golgi apparatus</keyword>
<dbReference type="GO" id="GO:0072583">
    <property type="term" value="P:clathrin-dependent endocytosis"/>
    <property type="evidence" value="ECO:0007669"/>
    <property type="project" value="InterPro"/>
</dbReference>
<comment type="subcellular location">
    <subcellularLocation>
        <location evidence="1">Cytoplasmic vesicle</location>
        <location evidence="1">Clathrin-coated vesicle</location>
    </subcellularLocation>
    <subcellularLocation>
        <location evidence="2">Golgi apparatus</location>
    </subcellularLocation>
    <subcellularLocation>
        <location evidence="3">Membrane</location>
        <location evidence="3">Clathrin-coated pit</location>
    </subcellularLocation>
</comment>
<dbReference type="AlphaFoldDB" id="A0A8T2SJA3"/>
<gene>
    <name evidence="10" type="ORF">KP509_20G087800</name>
</gene>
<dbReference type="GO" id="GO:0048268">
    <property type="term" value="P:clathrin coat assembly"/>
    <property type="evidence" value="ECO:0007669"/>
    <property type="project" value="InterPro"/>
</dbReference>
<dbReference type="EMBL" id="CM035425">
    <property type="protein sequence ID" value="KAH7332447.1"/>
    <property type="molecule type" value="Genomic_DNA"/>
</dbReference>
<dbReference type="PANTHER" id="PTHR22951">
    <property type="entry name" value="CLATHRIN ASSEMBLY PROTEIN"/>
    <property type="match status" value="1"/>
</dbReference>
<dbReference type="InterPro" id="IPR013809">
    <property type="entry name" value="ENTH"/>
</dbReference>
<dbReference type="Gene3D" id="1.25.40.90">
    <property type="match status" value="1"/>
</dbReference>
<accession>A0A8T2SJA3</accession>
<sequence length="357" mass="40722">MSAWVKKRINPQTLVGVFKDRLSTGRAIAKQGPLTQIDLLVLRVTSHDEQVVEEETVRSVLELGSSSRMRVSHCIRVLMERLSKTNSWVVALKCLNLIQTCLYDGGFMFQDQFSVYPVNGGRNYLNLSNFRDASSPSTWAISVRIRWRARFIEQWIQTGRLIRCFLDARKDRSSKRIEKCLSVSNRKLLRDINALHDLLVLAASLETEESFEMHVLEKEGMRIIVAVIFSACEEIKFRLHEAQARVATLQTSEALVLSAVCEKLSKQSMVFRFLLELVRGELLQDECSSFEQILFSNDNLMDLKRSFQLACSSVRVSPSSEQSALPWYSSGTTSDEMKVRKNRSISAFASSRSYISR</sequence>
<dbReference type="GO" id="GO:0005905">
    <property type="term" value="C:clathrin-coated pit"/>
    <property type="evidence" value="ECO:0007669"/>
    <property type="project" value="UniProtKB-SubCell"/>
</dbReference>
<dbReference type="Proteomes" id="UP000825935">
    <property type="component" value="Chromosome 20"/>
</dbReference>
<evidence type="ECO:0000256" key="8">
    <source>
        <dbReference type="ARBA" id="ARBA00023329"/>
    </source>
</evidence>
<proteinExistence type="predicted"/>
<evidence type="ECO:0000256" key="7">
    <source>
        <dbReference type="ARBA" id="ARBA00023176"/>
    </source>
</evidence>
<evidence type="ECO:0000256" key="2">
    <source>
        <dbReference type="ARBA" id="ARBA00004555"/>
    </source>
</evidence>
<dbReference type="GO" id="GO:0006900">
    <property type="term" value="P:vesicle budding from membrane"/>
    <property type="evidence" value="ECO:0007669"/>
    <property type="project" value="TreeGrafter"/>
</dbReference>
<dbReference type="InterPro" id="IPR008942">
    <property type="entry name" value="ENTH_VHS"/>
</dbReference>
<keyword evidence="8" id="KW-0968">Cytoplasmic vesicle</keyword>
<dbReference type="PANTHER" id="PTHR22951:SF76">
    <property type="entry name" value="OS09G0468150 PROTEIN"/>
    <property type="match status" value="1"/>
</dbReference>
<dbReference type="GO" id="GO:0030136">
    <property type="term" value="C:clathrin-coated vesicle"/>
    <property type="evidence" value="ECO:0007669"/>
    <property type="project" value="UniProtKB-SubCell"/>
</dbReference>
<name>A0A8T2SJA3_CERRI</name>
<feature type="domain" description="ENTH" evidence="9">
    <location>
        <begin position="29"/>
        <end position="166"/>
    </location>
</feature>
<evidence type="ECO:0000256" key="5">
    <source>
        <dbReference type="ARBA" id="ARBA00023034"/>
    </source>
</evidence>
<dbReference type="GO" id="GO:0000149">
    <property type="term" value="F:SNARE binding"/>
    <property type="evidence" value="ECO:0007669"/>
    <property type="project" value="TreeGrafter"/>
</dbReference>
<dbReference type="GO" id="GO:0032050">
    <property type="term" value="F:clathrin heavy chain binding"/>
    <property type="evidence" value="ECO:0007669"/>
    <property type="project" value="TreeGrafter"/>
</dbReference>
<dbReference type="CDD" id="cd16987">
    <property type="entry name" value="ANTH_N_AP180_plant"/>
    <property type="match status" value="1"/>
</dbReference>
<dbReference type="SMART" id="SM00273">
    <property type="entry name" value="ENTH"/>
    <property type="match status" value="1"/>
</dbReference>
<dbReference type="GO" id="GO:0005546">
    <property type="term" value="F:phosphatidylinositol-4,5-bisphosphate binding"/>
    <property type="evidence" value="ECO:0007669"/>
    <property type="project" value="TreeGrafter"/>
</dbReference>
<evidence type="ECO:0000313" key="10">
    <source>
        <dbReference type="EMBL" id="KAH7332447.1"/>
    </source>
</evidence>
<dbReference type="InterPro" id="IPR048050">
    <property type="entry name" value="ANTH_N_plant"/>
</dbReference>
<comment type="caution">
    <text evidence="10">The sequence shown here is derived from an EMBL/GenBank/DDBJ whole genome shotgun (WGS) entry which is preliminary data.</text>
</comment>
<evidence type="ECO:0000256" key="4">
    <source>
        <dbReference type="ARBA" id="ARBA00022583"/>
    </source>
</evidence>